<dbReference type="GO" id="GO:0003677">
    <property type="term" value="F:DNA binding"/>
    <property type="evidence" value="ECO:0007669"/>
    <property type="project" value="InterPro"/>
</dbReference>
<proteinExistence type="predicted"/>
<dbReference type="InterPro" id="IPR009061">
    <property type="entry name" value="DNA-bd_dom_put_sf"/>
</dbReference>
<comment type="caution">
    <text evidence="2">The sequence shown here is derived from an EMBL/GenBank/DDBJ whole genome shotgun (WGS) entry which is preliminary data.</text>
</comment>
<dbReference type="NCBIfam" id="TIGR01764">
    <property type="entry name" value="excise"/>
    <property type="match status" value="1"/>
</dbReference>
<name>A0A5A5T6L2_9CHLR</name>
<keyword evidence="3" id="KW-1185">Reference proteome</keyword>
<evidence type="ECO:0000313" key="2">
    <source>
        <dbReference type="EMBL" id="GCF06865.1"/>
    </source>
</evidence>
<dbReference type="InterPro" id="IPR041657">
    <property type="entry name" value="HTH_17"/>
</dbReference>
<gene>
    <name evidence="2" type="ORF">KDI_04290</name>
</gene>
<dbReference type="AlphaFoldDB" id="A0A5A5T6L2"/>
<dbReference type="RefSeq" id="WP_216368748.1">
    <property type="nucleotide sequence ID" value="NZ_BIXY01000003.1"/>
</dbReference>
<dbReference type="InterPro" id="IPR036388">
    <property type="entry name" value="WH-like_DNA-bd_sf"/>
</dbReference>
<reference evidence="2 3" key="1">
    <citation type="submission" date="2019-01" db="EMBL/GenBank/DDBJ databases">
        <title>Draft genome sequence of Dictyobacter sp. Uno17.</title>
        <authorList>
            <person name="Wang C.M."/>
            <person name="Zheng Y."/>
            <person name="Sakai Y."/>
            <person name="Abe K."/>
            <person name="Yokota A."/>
            <person name="Yabe S."/>
        </authorList>
    </citation>
    <scope>NUCLEOTIDE SEQUENCE [LARGE SCALE GENOMIC DNA]</scope>
    <source>
        <strain evidence="2 3">Uno17</strain>
    </source>
</reference>
<dbReference type="EMBL" id="BIXY01000003">
    <property type="protein sequence ID" value="GCF06865.1"/>
    <property type="molecule type" value="Genomic_DNA"/>
</dbReference>
<evidence type="ECO:0000259" key="1">
    <source>
        <dbReference type="Pfam" id="PF12728"/>
    </source>
</evidence>
<organism evidence="2 3">
    <name type="scientific">Dictyobacter arantiisoli</name>
    <dbReference type="NCBI Taxonomy" id="2014874"/>
    <lineage>
        <taxon>Bacteria</taxon>
        <taxon>Bacillati</taxon>
        <taxon>Chloroflexota</taxon>
        <taxon>Ktedonobacteria</taxon>
        <taxon>Ktedonobacterales</taxon>
        <taxon>Dictyobacteraceae</taxon>
        <taxon>Dictyobacter</taxon>
    </lineage>
</organism>
<dbReference type="Gene3D" id="1.10.10.10">
    <property type="entry name" value="Winged helix-like DNA-binding domain superfamily/Winged helix DNA-binding domain"/>
    <property type="match status" value="1"/>
</dbReference>
<dbReference type="InterPro" id="IPR010093">
    <property type="entry name" value="SinI_DNA-bd"/>
</dbReference>
<dbReference type="SUPFAM" id="SSF46955">
    <property type="entry name" value="Putative DNA-binding domain"/>
    <property type="match status" value="1"/>
</dbReference>
<feature type="domain" description="Helix-turn-helix" evidence="1">
    <location>
        <begin position="15"/>
        <end position="64"/>
    </location>
</feature>
<accession>A0A5A5T6L2</accession>
<dbReference type="Proteomes" id="UP000322530">
    <property type="component" value="Unassembled WGS sequence"/>
</dbReference>
<dbReference type="Pfam" id="PF12728">
    <property type="entry name" value="HTH_17"/>
    <property type="match status" value="1"/>
</dbReference>
<sequence>MQDIPMIDNNSLQPLLTIPQAAMILGVSRPTVYELIYHAGLPVVRLGKSVRIIPTSFTQWLAEREQAGKR</sequence>
<evidence type="ECO:0000313" key="3">
    <source>
        <dbReference type="Proteomes" id="UP000322530"/>
    </source>
</evidence>
<protein>
    <recommendedName>
        <fullName evidence="1">Helix-turn-helix domain-containing protein</fullName>
    </recommendedName>
</protein>